<name>A0AAQ3KD15_9LILI</name>
<accession>A0AAQ3KD15</accession>
<reference evidence="1 2" key="1">
    <citation type="submission" date="2023-10" db="EMBL/GenBank/DDBJ databases">
        <title>Chromosome-scale genome assembly provides insights into flower coloration mechanisms of Canna indica.</title>
        <authorList>
            <person name="Li C."/>
        </authorList>
    </citation>
    <scope>NUCLEOTIDE SEQUENCE [LARGE SCALE GENOMIC DNA]</scope>
    <source>
        <tissue evidence="1">Flower</tissue>
    </source>
</reference>
<evidence type="ECO:0000313" key="2">
    <source>
        <dbReference type="Proteomes" id="UP001327560"/>
    </source>
</evidence>
<organism evidence="1 2">
    <name type="scientific">Canna indica</name>
    <name type="common">Indian-shot</name>
    <dbReference type="NCBI Taxonomy" id="4628"/>
    <lineage>
        <taxon>Eukaryota</taxon>
        <taxon>Viridiplantae</taxon>
        <taxon>Streptophyta</taxon>
        <taxon>Embryophyta</taxon>
        <taxon>Tracheophyta</taxon>
        <taxon>Spermatophyta</taxon>
        <taxon>Magnoliopsida</taxon>
        <taxon>Liliopsida</taxon>
        <taxon>Zingiberales</taxon>
        <taxon>Cannaceae</taxon>
        <taxon>Canna</taxon>
    </lineage>
</organism>
<dbReference type="EMBL" id="CP136893">
    <property type="protein sequence ID" value="WOL04943.1"/>
    <property type="molecule type" value="Genomic_DNA"/>
</dbReference>
<evidence type="ECO:0000313" key="1">
    <source>
        <dbReference type="EMBL" id="WOL04943.1"/>
    </source>
</evidence>
<keyword evidence="2" id="KW-1185">Reference proteome</keyword>
<sequence length="86" mass="9240">MQEKKVKKISEMNVHAAEGVQNGSNASSSTAAPRGYLPNGGCSEKVYNQLSNELSSPFGGFEEREVPGSRSFFTEIIASISDQDVI</sequence>
<dbReference type="AlphaFoldDB" id="A0AAQ3KD15"/>
<dbReference type="Proteomes" id="UP001327560">
    <property type="component" value="Chromosome 4"/>
</dbReference>
<gene>
    <name evidence="1" type="ORF">Cni_G13666</name>
</gene>
<proteinExistence type="predicted"/>
<protein>
    <submittedName>
        <fullName evidence="1">Uncharacterized protein</fullName>
    </submittedName>
</protein>